<reference evidence="1" key="1">
    <citation type="submission" date="2015-12" db="EMBL/GenBank/DDBJ databases">
        <title>Gene expression during late stages of embryo sac development: a critical building block for successful pollen-pistil interactions.</title>
        <authorList>
            <person name="Liu Y."/>
            <person name="Joly V."/>
            <person name="Sabar M."/>
            <person name="Matton D.P."/>
        </authorList>
    </citation>
    <scope>NUCLEOTIDE SEQUENCE</scope>
</reference>
<evidence type="ECO:0000313" key="1">
    <source>
        <dbReference type="EMBL" id="JAP08818.1"/>
    </source>
</evidence>
<accession>A0A0V0GKQ1</accession>
<protein>
    <submittedName>
        <fullName evidence="1">Putative ovule protein</fullName>
    </submittedName>
</protein>
<organism evidence="1">
    <name type="scientific">Solanum chacoense</name>
    <name type="common">Chaco potato</name>
    <dbReference type="NCBI Taxonomy" id="4108"/>
    <lineage>
        <taxon>Eukaryota</taxon>
        <taxon>Viridiplantae</taxon>
        <taxon>Streptophyta</taxon>
        <taxon>Embryophyta</taxon>
        <taxon>Tracheophyta</taxon>
        <taxon>Spermatophyta</taxon>
        <taxon>Magnoliopsida</taxon>
        <taxon>eudicotyledons</taxon>
        <taxon>Gunneridae</taxon>
        <taxon>Pentapetalae</taxon>
        <taxon>asterids</taxon>
        <taxon>lamiids</taxon>
        <taxon>Solanales</taxon>
        <taxon>Solanaceae</taxon>
        <taxon>Solanoideae</taxon>
        <taxon>Solaneae</taxon>
        <taxon>Solanum</taxon>
    </lineage>
</organism>
<dbReference type="EMBL" id="GEDG01036219">
    <property type="protein sequence ID" value="JAP08818.1"/>
    <property type="molecule type" value="Transcribed_RNA"/>
</dbReference>
<proteinExistence type="predicted"/>
<sequence length="67" mass="7138">MGTAQVSTTAVSKSIMKQGPTLNHSQQMALCVEVTEMEIYDGLCSIGDDKAPELMATMLCCSKKPGQ</sequence>
<name>A0A0V0GKQ1_SOLCH</name>
<dbReference type="AlphaFoldDB" id="A0A0V0GKQ1"/>